<dbReference type="Gene3D" id="3.30.1160.10">
    <property type="entry name" value="Cyanate lyase, C-terminal domain"/>
    <property type="match status" value="1"/>
</dbReference>
<dbReference type="EMBL" id="LGRX02019731">
    <property type="protein sequence ID" value="KAK3258206.1"/>
    <property type="molecule type" value="Genomic_DNA"/>
</dbReference>
<accession>A0AAE0FE82</accession>
<comment type="similarity">
    <text evidence="3">Belongs to the cyanase family.</text>
</comment>
<sequence>MLHDSRSHDPRQGKEQLVRELLAAKEASGKTYDEIATELGVTNVYCANLFYNQAQLKKGTAPKLKKIVPALSDGHLDAMQLAPFRTWPDNLLQEPNVYRTYEAIMHNGEAIKALINEQAGDGIMSAIDFYCSVKTIKGKAGEDRVVLTFNGKYLKHIEQFTEDDTSQ</sequence>
<dbReference type="Gene3D" id="1.10.260.40">
    <property type="entry name" value="lambda repressor-like DNA-binding domains"/>
    <property type="match status" value="1"/>
</dbReference>
<evidence type="ECO:0000256" key="3">
    <source>
        <dbReference type="HAMAP-Rule" id="MF_03139"/>
    </source>
</evidence>
<comment type="function">
    <text evidence="1 3">Catalyzes the reaction of cyanate with bicarbonate to produce ammonia and carbon dioxide.</text>
</comment>
<name>A0AAE0FE82_9CHLO</name>
<dbReference type="Proteomes" id="UP001190700">
    <property type="component" value="Unassembled WGS sequence"/>
</dbReference>
<dbReference type="HAMAP" id="MF_00535">
    <property type="entry name" value="Cyanate_hydrat"/>
    <property type="match status" value="1"/>
</dbReference>
<dbReference type="InterPro" id="IPR010982">
    <property type="entry name" value="Lambda_DNA-bd_dom_sf"/>
</dbReference>
<dbReference type="InterPro" id="IPR003712">
    <property type="entry name" value="Cyanate_lyase_C"/>
</dbReference>
<dbReference type="GO" id="GO:0003677">
    <property type="term" value="F:DNA binding"/>
    <property type="evidence" value="ECO:0007669"/>
    <property type="project" value="InterPro"/>
</dbReference>
<dbReference type="PANTHER" id="PTHR34186">
    <property type="entry name" value="CYANATE HYDRATASE"/>
    <property type="match status" value="1"/>
</dbReference>
<evidence type="ECO:0000256" key="2">
    <source>
        <dbReference type="ARBA" id="ARBA00023239"/>
    </source>
</evidence>
<dbReference type="AlphaFoldDB" id="A0AAE0FE82"/>
<comment type="caution">
    <text evidence="5">The sequence shown here is derived from an EMBL/GenBank/DDBJ whole genome shotgun (WGS) entry which is preliminary data.</text>
</comment>
<gene>
    <name evidence="3" type="primary">CYN</name>
    <name evidence="5" type="ORF">CYMTET_32743</name>
</gene>
<feature type="domain" description="Cyanate lyase C-terminal" evidence="4">
    <location>
        <begin position="86"/>
        <end position="159"/>
    </location>
</feature>
<proteinExistence type="inferred from homology"/>
<comment type="catalytic activity">
    <reaction evidence="3">
        <text>cyanate + hydrogencarbonate + 3 H(+) = NH4(+) + 2 CO2</text>
        <dbReference type="Rhea" id="RHEA:11120"/>
        <dbReference type="ChEBI" id="CHEBI:15378"/>
        <dbReference type="ChEBI" id="CHEBI:16526"/>
        <dbReference type="ChEBI" id="CHEBI:17544"/>
        <dbReference type="ChEBI" id="CHEBI:28938"/>
        <dbReference type="ChEBI" id="CHEBI:29195"/>
        <dbReference type="EC" id="4.2.1.104"/>
    </reaction>
</comment>
<evidence type="ECO:0000313" key="6">
    <source>
        <dbReference type="Proteomes" id="UP001190700"/>
    </source>
</evidence>
<dbReference type="SUPFAM" id="SSF55234">
    <property type="entry name" value="Cyanase C-terminal domain"/>
    <property type="match status" value="1"/>
</dbReference>
<dbReference type="PANTHER" id="PTHR34186:SF2">
    <property type="entry name" value="CYANATE HYDRATASE"/>
    <property type="match status" value="1"/>
</dbReference>
<evidence type="ECO:0000256" key="1">
    <source>
        <dbReference type="ARBA" id="ARBA00003561"/>
    </source>
</evidence>
<feature type="active site" evidence="3">
    <location>
        <position position="99"/>
    </location>
</feature>
<dbReference type="SMART" id="SM01116">
    <property type="entry name" value="Cyanate_lyase"/>
    <property type="match status" value="1"/>
</dbReference>
<evidence type="ECO:0000313" key="5">
    <source>
        <dbReference type="EMBL" id="KAK3258206.1"/>
    </source>
</evidence>
<protein>
    <recommendedName>
        <fullName evidence="3">Cyanate hydratase</fullName>
        <shortName evidence="3">Cyanase</shortName>
        <ecNumber evidence="3">4.2.1.104</ecNumber>
    </recommendedName>
    <alternativeName>
        <fullName evidence="3">Cyanate hydrolase</fullName>
    </alternativeName>
    <alternativeName>
        <fullName evidence="3">Cyanate lyase</fullName>
    </alternativeName>
</protein>
<dbReference type="PIRSF" id="PIRSF001263">
    <property type="entry name" value="Cyanate_hydratas"/>
    <property type="match status" value="1"/>
</dbReference>
<feature type="active site" evidence="3">
    <location>
        <position position="102"/>
    </location>
</feature>
<feature type="active site" evidence="3">
    <location>
        <position position="125"/>
    </location>
</feature>
<dbReference type="PRINTS" id="PR01693">
    <property type="entry name" value="CYANASE"/>
</dbReference>
<dbReference type="Pfam" id="PF02560">
    <property type="entry name" value="Cyanate_lyase"/>
    <property type="match status" value="1"/>
</dbReference>
<dbReference type="InterPro" id="IPR008076">
    <property type="entry name" value="Cyanase"/>
</dbReference>
<dbReference type="InterPro" id="IPR036581">
    <property type="entry name" value="Cyanate_lyase_C_sf"/>
</dbReference>
<keyword evidence="2 3" id="KW-0456">Lyase</keyword>
<evidence type="ECO:0000259" key="4">
    <source>
        <dbReference type="SMART" id="SM01116"/>
    </source>
</evidence>
<dbReference type="EC" id="4.2.1.104" evidence="3"/>
<reference evidence="5 6" key="1">
    <citation type="journal article" date="2015" name="Genome Biol. Evol.">
        <title>Comparative Genomics of a Bacterivorous Green Alga Reveals Evolutionary Causalities and Consequences of Phago-Mixotrophic Mode of Nutrition.</title>
        <authorList>
            <person name="Burns J.A."/>
            <person name="Paasch A."/>
            <person name="Narechania A."/>
            <person name="Kim E."/>
        </authorList>
    </citation>
    <scope>NUCLEOTIDE SEQUENCE [LARGE SCALE GENOMIC DNA]</scope>
    <source>
        <strain evidence="5 6">PLY_AMNH</strain>
    </source>
</reference>
<organism evidence="5 6">
    <name type="scientific">Cymbomonas tetramitiformis</name>
    <dbReference type="NCBI Taxonomy" id="36881"/>
    <lineage>
        <taxon>Eukaryota</taxon>
        <taxon>Viridiplantae</taxon>
        <taxon>Chlorophyta</taxon>
        <taxon>Pyramimonadophyceae</taxon>
        <taxon>Pyramimonadales</taxon>
        <taxon>Pyramimonadaceae</taxon>
        <taxon>Cymbomonas</taxon>
    </lineage>
</organism>
<dbReference type="GO" id="GO:0008824">
    <property type="term" value="F:cyanate hydratase activity"/>
    <property type="evidence" value="ECO:0007669"/>
    <property type="project" value="UniProtKB-UniRule"/>
</dbReference>
<keyword evidence="6" id="KW-1185">Reference proteome</keyword>
<dbReference type="SUPFAM" id="SSF47413">
    <property type="entry name" value="lambda repressor-like DNA-binding domains"/>
    <property type="match status" value="1"/>
</dbReference>